<dbReference type="Gene3D" id="3.40.1420.30">
    <property type="match status" value="1"/>
</dbReference>
<gene>
    <name evidence="3" type="ORF">C4F49_12730</name>
</gene>
<dbReference type="RefSeq" id="WP_196936196.1">
    <property type="nucleotide sequence ID" value="NZ_MU158698.1"/>
</dbReference>
<feature type="signal peptide" evidence="1">
    <location>
        <begin position="1"/>
        <end position="22"/>
    </location>
</feature>
<evidence type="ECO:0000313" key="4">
    <source>
        <dbReference type="Proteomes" id="UP000616201"/>
    </source>
</evidence>
<organism evidence="3 4">
    <name type="scientific">Sphingobacterium hungaricum</name>
    <dbReference type="NCBI Taxonomy" id="2082723"/>
    <lineage>
        <taxon>Bacteria</taxon>
        <taxon>Pseudomonadati</taxon>
        <taxon>Bacteroidota</taxon>
        <taxon>Sphingobacteriia</taxon>
        <taxon>Sphingobacteriales</taxon>
        <taxon>Sphingobacteriaceae</taxon>
        <taxon>Sphingobacterium</taxon>
    </lineage>
</organism>
<feature type="domain" description="Putative beta-lactamase-inhibitor-like PepSY-like" evidence="2">
    <location>
        <begin position="62"/>
        <end position="142"/>
    </location>
</feature>
<name>A0A928UXK4_9SPHI</name>
<dbReference type="InterPro" id="IPR021533">
    <property type="entry name" value="PepSY-like"/>
</dbReference>
<comment type="caution">
    <text evidence="3">The sequence shown here is derived from an EMBL/GenBank/DDBJ whole genome shotgun (WGS) entry which is preliminary data.</text>
</comment>
<dbReference type="AlphaFoldDB" id="A0A928UXK4"/>
<proteinExistence type="predicted"/>
<reference evidence="3" key="1">
    <citation type="submission" date="2018-02" db="EMBL/GenBank/DDBJ databases">
        <authorList>
            <person name="Vasarhelyi B.M."/>
            <person name="Deshmukh S."/>
            <person name="Balint B."/>
            <person name="Kukolya J."/>
        </authorList>
    </citation>
    <scope>NUCLEOTIDE SEQUENCE</scope>
    <source>
        <strain evidence="3">KB22</strain>
    </source>
</reference>
<keyword evidence="4" id="KW-1185">Reference proteome</keyword>
<protein>
    <recommendedName>
        <fullName evidence="2">Putative beta-lactamase-inhibitor-like PepSY-like domain-containing protein</fullName>
    </recommendedName>
</protein>
<evidence type="ECO:0000313" key="3">
    <source>
        <dbReference type="EMBL" id="MBE8714547.1"/>
    </source>
</evidence>
<keyword evidence="1" id="KW-0732">Signal</keyword>
<evidence type="ECO:0000259" key="2">
    <source>
        <dbReference type="Pfam" id="PF11396"/>
    </source>
</evidence>
<evidence type="ECO:0000256" key="1">
    <source>
        <dbReference type="SAM" id="SignalP"/>
    </source>
</evidence>
<sequence>MKTVSKILTAGLLVFGLNSAQAQDKIIRFEQLPANAQSFVKGNFSQQDVSYVAEERENLTKEFKVRLKNGTEIEFDAKGNWKEVDGDRTAIPAKLVPVKIQDYVKKSFPETQIVKIKKSSRLIEVEISNDLELEFNAKGDFLRIDD</sequence>
<dbReference type="Proteomes" id="UP000616201">
    <property type="component" value="Unassembled WGS sequence"/>
</dbReference>
<dbReference type="SUPFAM" id="SSF160574">
    <property type="entry name" value="BT0923-like"/>
    <property type="match status" value="1"/>
</dbReference>
<accession>A0A928UXK4</accession>
<dbReference type="Pfam" id="PF11396">
    <property type="entry name" value="PepSY_like"/>
    <property type="match status" value="1"/>
</dbReference>
<feature type="chain" id="PRO_5037840002" description="Putative beta-lactamase-inhibitor-like PepSY-like domain-containing protein" evidence="1">
    <location>
        <begin position="23"/>
        <end position="146"/>
    </location>
</feature>
<dbReference type="EMBL" id="PRDK01000006">
    <property type="protein sequence ID" value="MBE8714547.1"/>
    <property type="molecule type" value="Genomic_DNA"/>
</dbReference>